<organism evidence="2 3">
    <name type="scientific">Burkholderia lata (strain ATCC 17760 / DSM 23089 / LMG 22485 / NCIMB 9086 / R18194 / 383)</name>
    <dbReference type="NCBI Taxonomy" id="482957"/>
    <lineage>
        <taxon>Bacteria</taxon>
        <taxon>Pseudomonadati</taxon>
        <taxon>Pseudomonadota</taxon>
        <taxon>Betaproteobacteria</taxon>
        <taxon>Burkholderiales</taxon>
        <taxon>Burkholderiaceae</taxon>
        <taxon>Burkholderia</taxon>
        <taxon>Burkholderia cepacia complex</taxon>
    </lineage>
</organism>
<evidence type="ECO:0000313" key="3">
    <source>
        <dbReference type="Proteomes" id="UP000494260"/>
    </source>
</evidence>
<name>A0A6P3AIN6_BURL3</name>
<dbReference type="Proteomes" id="UP000494260">
    <property type="component" value="Unassembled WGS sequence"/>
</dbReference>
<feature type="compositionally biased region" description="Polar residues" evidence="1">
    <location>
        <begin position="1"/>
        <end position="32"/>
    </location>
</feature>
<protein>
    <submittedName>
        <fullName evidence="2">Uncharacterized protein</fullName>
    </submittedName>
</protein>
<sequence length="90" mass="8654">MSISSISTGAVTPQTLQGNATQRPGNSTSASSPERVKHAHGHHHAAEAASSDSTDSTTSATGSTATAASGTASTFSLAGAALGSLINTSA</sequence>
<reference evidence="2 3" key="1">
    <citation type="submission" date="2019-09" db="EMBL/GenBank/DDBJ databases">
        <authorList>
            <person name="Depoorter E."/>
        </authorList>
    </citation>
    <scope>NUCLEOTIDE SEQUENCE [LARGE SCALE GENOMIC DNA]</scope>
    <source>
        <strain evidence="2">R-18109</strain>
    </source>
</reference>
<gene>
    <name evidence="2" type="ORF">BLA18109_07584</name>
</gene>
<feature type="compositionally biased region" description="Low complexity" evidence="1">
    <location>
        <begin position="47"/>
        <end position="70"/>
    </location>
</feature>
<dbReference type="EMBL" id="CABVQH010000043">
    <property type="protein sequence ID" value="VWD43585.1"/>
    <property type="molecule type" value="Genomic_DNA"/>
</dbReference>
<feature type="region of interest" description="Disordered" evidence="1">
    <location>
        <begin position="1"/>
        <end position="70"/>
    </location>
</feature>
<evidence type="ECO:0000256" key="1">
    <source>
        <dbReference type="SAM" id="MobiDB-lite"/>
    </source>
</evidence>
<dbReference type="AlphaFoldDB" id="A0A6P3AIN6"/>
<evidence type="ECO:0000313" key="2">
    <source>
        <dbReference type="EMBL" id="VWD43585.1"/>
    </source>
</evidence>
<accession>A0A6P3AIN6</accession>
<proteinExistence type="predicted"/>
<dbReference type="RefSeq" id="WP_174955018.1">
    <property type="nucleotide sequence ID" value="NZ_CABVQH010000043.1"/>
</dbReference>